<accession>A0A165GHB5</accession>
<comment type="similarity">
    <text evidence="1">Belongs to the MTFP1 family.</text>
</comment>
<evidence type="ECO:0000256" key="2">
    <source>
        <dbReference type="ARBA" id="ARBA00017835"/>
    </source>
</evidence>
<protein>
    <recommendedName>
        <fullName evidence="2">Mitochondrial fission process protein 1</fullName>
    </recommendedName>
    <alternativeName>
        <fullName evidence="3">Mitochondrial 18 kDa protein</fullName>
    </alternativeName>
</protein>
<keyword evidence="5" id="KW-1185">Reference proteome</keyword>
<dbReference type="Proteomes" id="UP000077266">
    <property type="component" value="Unassembled WGS sequence"/>
</dbReference>
<name>A0A165GHB5_EXIGL</name>
<dbReference type="InterPro" id="IPR019560">
    <property type="entry name" value="Mitochondrial_18_kDa_protein"/>
</dbReference>
<dbReference type="GO" id="GO:0000266">
    <property type="term" value="P:mitochondrial fission"/>
    <property type="evidence" value="ECO:0007669"/>
    <property type="project" value="TreeGrafter"/>
</dbReference>
<dbReference type="AlphaFoldDB" id="A0A165GHB5"/>
<evidence type="ECO:0000313" key="5">
    <source>
        <dbReference type="Proteomes" id="UP000077266"/>
    </source>
</evidence>
<dbReference type="OrthoDB" id="424969at2759"/>
<dbReference type="EMBL" id="KV426047">
    <property type="protein sequence ID" value="KZV90515.1"/>
    <property type="molecule type" value="Genomic_DNA"/>
</dbReference>
<evidence type="ECO:0000256" key="3">
    <source>
        <dbReference type="ARBA" id="ARBA00029631"/>
    </source>
</evidence>
<dbReference type="Pfam" id="PF10558">
    <property type="entry name" value="MTP18"/>
    <property type="match status" value="1"/>
</dbReference>
<dbReference type="PANTHER" id="PTHR11001">
    <property type="entry name" value="MITOCHONDRIAL FISSION PROCESS PROTEIN 1"/>
    <property type="match status" value="1"/>
</dbReference>
<gene>
    <name evidence="4" type="ORF">EXIGLDRAFT_720294</name>
</gene>
<organism evidence="4 5">
    <name type="scientific">Exidia glandulosa HHB12029</name>
    <dbReference type="NCBI Taxonomy" id="1314781"/>
    <lineage>
        <taxon>Eukaryota</taxon>
        <taxon>Fungi</taxon>
        <taxon>Dikarya</taxon>
        <taxon>Basidiomycota</taxon>
        <taxon>Agaricomycotina</taxon>
        <taxon>Agaricomycetes</taxon>
        <taxon>Auriculariales</taxon>
        <taxon>Exidiaceae</taxon>
        <taxon>Exidia</taxon>
    </lineage>
</organism>
<dbReference type="InParanoid" id="A0A165GHB5"/>
<evidence type="ECO:0000256" key="1">
    <source>
        <dbReference type="ARBA" id="ARBA00009224"/>
    </source>
</evidence>
<dbReference type="PANTHER" id="PTHR11001:SF2">
    <property type="entry name" value="MITOCHONDRIAL FISSION PROCESS PROTEIN 1"/>
    <property type="match status" value="1"/>
</dbReference>
<evidence type="ECO:0000313" key="4">
    <source>
        <dbReference type="EMBL" id="KZV90515.1"/>
    </source>
</evidence>
<proteinExistence type="inferred from homology"/>
<reference evidence="4 5" key="1">
    <citation type="journal article" date="2016" name="Mol. Biol. Evol.">
        <title>Comparative Genomics of Early-Diverging Mushroom-Forming Fungi Provides Insights into the Origins of Lignocellulose Decay Capabilities.</title>
        <authorList>
            <person name="Nagy L.G."/>
            <person name="Riley R."/>
            <person name="Tritt A."/>
            <person name="Adam C."/>
            <person name="Daum C."/>
            <person name="Floudas D."/>
            <person name="Sun H."/>
            <person name="Yadav J.S."/>
            <person name="Pangilinan J."/>
            <person name="Larsson K.H."/>
            <person name="Matsuura K."/>
            <person name="Barry K."/>
            <person name="Labutti K."/>
            <person name="Kuo R."/>
            <person name="Ohm R.A."/>
            <person name="Bhattacharya S.S."/>
            <person name="Shirouzu T."/>
            <person name="Yoshinaga Y."/>
            <person name="Martin F.M."/>
            <person name="Grigoriev I.V."/>
            <person name="Hibbett D.S."/>
        </authorList>
    </citation>
    <scope>NUCLEOTIDE SEQUENCE [LARGE SCALE GENOMIC DNA]</scope>
    <source>
        <strain evidence="4 5">HHB12029</strain>
    </source>
</reference>
<dbReference type="GO" id="GO:0005739">
    <property type="term" value="C:mitochondrion"/>
    <property type="evidence" value="ECO:0007669"/>
    <property type="project" value="TreeGrafter"/>
</dbReference>
<sequence length="208" mass="23167">MTAPTRTEATVQEVQHEVQELADENVDSVDTNARYAAYATRLRTAVRATSRYFAYTSDVGEAFRPIVHPRIVQACYGISWIYVLGDVGFETYKAQRRGPTLEEAAHFSETTRLAMIACKRGIFQGVASMALPAFTIHTIVRYSARAFVGSKNPRLRAWGPTVTGLALVPALPYLFDKPVEHVTDRAFEWIEHKIASREDGTGSGKKEL</sequence>